<dbReference type="Pfam" id="PF13649">
    <property type="entry name" value="Methyltransf_25"/>
    <property type="match status" value="1"/>
</dbReference>
<reference evidence="4 5" key="1">
    <citation type="submission" date="2019-07" db="EMBL/GenBank/DDBJ databases">
        <title>Whole genome shotgun sequence of Nocardia ninae NBRC 108245.</title>
        <authorList>
            <person name="Hosoyama A."/>
            <person name="Uohara A."/>
            <person name="Ohji S."/>
            <person name="Ichikawa N."/>
        </authorList>
    </citation>
    <scope>NUCLEOTIDE SEQUENCE [LARGE SCALE GENOMIC DNA]</scope>
    <source>
        <strain evidence="4 5">NBRC 108245</strain>
    </source>
</reference>
<evidence type="ECO:0000256" key="2">
    <source>
        <dbReference type="ARBA" id="ARBA00022679"/>
    </source>
</evidence>
<dbReference type="GO" id="GO:0008168">
    <property type="term" value="F:methyltransferase activity"/>
    <property type="evidence" value="ECO:0007669"/>
    <property type="project" value="UniProtKB-KW"/>
</dbReference>
<sequence>MTGKPSTPADVDSTRDAYDGIAEVYTEFVENHLAGQPHDRAMLAVFAELLQANGSGAVADIGCGPGRLTAHLHTLGVPAFGIDLSPEMIAIARHRYPELSFHEGTMEQLALADASLRGLVAWYSIIHLPPERVPDVLAEFNRVLAVQGHALLAFFATDTPDTVEAFDHKVARAYRWAPERLAALLRDAGFTVHTRMVREPDPGERFLQGYLLAVKVR</sequence>
<dbReference type="Gene3D" id="3.40.50.150">
    <property type="entry name" value="Vaccinia Virus protein VP39"/>
    <property type="match status" value="1"/>
</dbReference>
<gene>
    <name evidence="4" type="ORF">NN4_39230</name>
</gene>
<organism evidence="4 5">
    <name type="scientific">Nocardia ninae NBRC 108245</name>
    <dbReference type="NCBI Taxonomy" id="1210091"/>
    <lineage>
        <taxon>Bacteria</taxon>
        <taxon>Bacillati</taxon>
        <taxon>Actinomycetota</taxon>
        <taxon>Actinomycetes</taxon>
        <taxon>Mycobacteriales</taxon>
        <taxon>Nocardiaceae</taxon>
        <taxon>Nocardia</taxon>
    </lineage>
</organism>
<keyword evidence="5" id="KW-1185">Reference proteome</keyword>
<evidence type="ECO:0000259" key="3">
    <source>
        <dbReference type="Pfam" id="PF13649"/>
    </source>
</evidence>
<proteinExistence type="predicted"/>
<dbReference type="CDD" id="cd02440">
    <property type="entry name" value="AdoMet_MTases"/>
    <property type="match status" value="1"/>
</dbReference>
<evidence type="ECO:0000256" key="1">
    <source>
        <dbReference type="ARBA" id="ARBA00022603"/>
    </source>
</evidence>
<dbReference type="Proteomes" id="UP000321424">
    <property type="component" value="Unassembled WGS sequence"/>
</dbReference>
<feature type="domain" description="Methyltransferase" evidence="3">
    <location>
        <begin position="58"/>
        <end position="148"/>
    </location>
</feature>
<dbReference type="SUPFAM" id="SSF53335">
    <property type="entry name" value="S-adenosyl-L-methionine-dependent methyltransferases"/>
    <property type="match status" value="1"/>
</dbReference>
<dbReference type="PANTHER" id="PTHR43861">
    <property type="entry name" value="TRANS-ACONITATE 2-METHYLTRANSFERASE-RELATED"/>
    <property type="match status" value="1"/>
</dbReference>
<comment type="caution">
    <text evidence="4">The sequence shown here is derived from an EMBL/GenBank/DDBJ whole genome shotgun (WGS) entry which is preliminary data.</text>
</comment>
<keyword evidence="2 4" id="KW-0808">Transferase</keyword>
<evidence type="ECO:0000313" key="5">
    <source>
        <dbReference type="Proteomes" id="UP000321424"/>
    </source>
</evidence>
<evidence type="ECO:0000313" key="4">
    <source>
        <dbReference type="EMBL" id="GEM39404.1"/>
    </source>
</evidence>
<dbReference type="InterPro" id="IPR041698">
    <property type="entry name" value="Methyltransf_25"/>
</dbReference>
<keyword evidence="1 4" id="KW-0489">Methyltransferase</keyword>
<dbReference type="PANTHER" id="PTHR43861:SF1">
    <property type="entry name" value="TRANS-ACONITATE 2-METHYLTRANSFERASE"/>
    <property type="match status" value="1"/>
</dbReference>
<dbReference type="AlphaFoldDB" id="A0A511MFH0"/>
<protein>
    <submittedName>
        <fullName evidence="4">Methyltransferase</fullName>
    </submittedName>
</protein>
<dbReference type="RefSeq" id="WP_246180958.1">
    <property type="nucleotide sequence ID" value="NZ_BJXA01000024.1"/>
</dbReference>
<dbReference type="GO" id="GO:0032259">
    <property type="term" value="P:methylation"/>
    <property type="evidence" value="ECO:0007669"/>
    <property type="project" value="UniProtKB-KW"/>
</dbReference>
<dbReference type="InterPro" id="IPR029063">
    <property type="entry name" value="SAM-dependent_MTases_sf"/>
</dbReference>
<dbReference type="EMBL" id="BJXA01000024">
    <property type="protein sequence ID" value="GEM39404.1"/>
    <property type="molecule type" value="Genomic_DNA"/>
</dbReference>
<accession>A0A511MFH0</accession>
<name>A0A511MFH0_9NOCA</name>